<proteinExistence type="predicted"/>
<feature type="region of interest" description="Disordered" evidence="1">
    <location>
        <begin position="1"/>
        <end position="71"/>
    </location>
</feature>
<sequence length="99" mass="10865">MLVEREMKSRERGNWIPSVKQAILRETRNPSGVGVQSDSTSSSSSFEFQESSTPSSSGSLDVPECPEKPPKKVGVLRRWLRTFSACFGGCRGKKSVATQ</sequence>
<evidence type="ECO:0000313" key="2">
    <source>
        <dbReference type="EMBL" id="KAJ8358837.1"/>
    </source>
</evidence>
<organism evidence="2 3">
    <name type="scientific">Synaphobranchus kaupii</name>
    <name type="common">Kaup's arrowtooth eel</name>
    <dbReference type="NCBI Taxonomy" id="118154"/>
    <lineage>
        <taxon>Eukaryota</taxon>
        <taxon>Metazoa</taxon>
        <taxon>Chordata</taxon>
        <taxon>Craniata</taxon>
        <taxon>Vertebrata</taxon>
        <taxon>Euteleostomi</taxon>
        <taxon>Actinopterygii</taxon>
        <taxon>Neopterygii</taxon>
        <taxon>Teleostei</taxon>
        <taxon>Anguilliformes</taxon>
        <taxon>Synaphobranchidae</taxon>
        <taxon>Synaphobranchus</taxon>
    </lineage>
</organism>
<name>A0A9Q1FH52_SYNKA</name>
<gene>
    <name evidence="2" type="ORF">SKAU_G00153620</name>
</gene>
<keyword evidence="3" id="KW-1185">Reference proteome</keyword>
<reference evidence="2" key="1">
    <citation type="journal article" date="2023" name="Science">
        <title>Genome structures resolve the early diversification of teleost fishes.</title>
        <authorList>
            <person name="Parey E."/>
            <person name="Louis A."/>
            <person name="Montfort J."/>
            <person name="Bouchez O."/>
            <person name="Roques C."/>
            <person name="Iampietro C."/>
            <person name="Lluch J."/>
            <person name="Castinel A."/>
            <person name="Donnadieu C."/>
            <person name="Desvignes T."/>
            <person name="Floi Bucao C."/>
            <person name="Jouanno E."/>
            <person name="Wen M."/>
            <person name="Mejri S."/>
            <person name="Dirks R."/>
            <person name="Jansen H."/>
            <person name="Henkel C."/>
            <person name="Chen W.J."/>
            <person name="Zahm M."/>
            <person name="Cabau C."/>
            <person name="Klopp C."/>
            <person name="Thompson A.W."/>
            <person name="Robinson-Rechavi M."/>
            <person name="Braasch I."/>
            <person name="Lecointre G."/>
            <person name="Bobe J."/>
            <person name="Postlethwait J.H."/>
            <person name="Berthelot C."/>
            <person name="Roest Crollius H."/>
            <person name="Guiguen Y."/>
        </authorList>
    </citation>
    <scope>NUCLEOTIDE SEQUENCE</scope>
    <source>
        <strain evidence="2">WJC10195</strain>
    </source>
</reference>
<feature type="compositionally biased region" description="Low complexity" evidence="1">
    <location>
        <begin position="31"/>
        <end position="63"/>
    </location>
</feature>
<dbReference type="EMBL" id="JAINUF010000005">
    <property type="protein sequence ID" value="KAJ8358837.1"/>
    <property type="molecule type" value="Genomic_DNA"/>
</dbReference>
<evidence type="ECO:0000256" key="1">
    <source>
        <dbReference type="SAM" id="MobiDB-lite"/>
    </source>
</evidence>
<accession>A0A9Q1FH52</accession>
<evidence type="ECO:0000313" key="3">
    <source>
        <dbReference type="Proteomes" id="UP001152622"/>
    </source>
</evidence>
<dbReference type="AlphaFoldDB" id="A0A9Q1FH52"/>
<comment type="caution">
    <text evidence="2">The sequence shown here is derived from an EMBL/GenBank/DDBJ whole genome shotgun (WGS) entry which is preliminary data.</text>
</comment>
<protein>
    <submittedName>
        <fullName evidence="2">Uncharacterized protein</fullName>
    </submittedName>
</protein>
<feature type="compositionally biased region" description="Basic and acidic residues" evidence="1">
    <location>
        <begin position="1"/>
        <end position="13"/>
    </location>
</feature>
<dbReference type="Proteomes" id="UP001152622">
    <property type="component" value="Chromosome 5"/>
</dbReference>